<evidence type="ECO:0000256" key="3">
    <source>
        <dbReference type="ARBA" id="ARBA00022840"/>
    </source>
</evidence>
<protein>
    <recommendedName>
        <fullName evidence="4 5">N5-carboxyaminoimidazole ribonucleotide synthase</fullName>
        <shortName evidence="4 5">N5-CAIR synthase</shortName>
        <ecNumber evidence="4 5">6.3.4.18</ecNumber>
    </recommendedName>
    <alternativeName>
        <fullName evidence="4 5">5-(carboxyamino)imidazole ribonucleotide synthetase</fullName>
    </alternativeName>
</protein>
<dbReference type="InterPro" id="IPR054350">
    <property type="entry name" value="PurT/PurK_preATP-grasp"/>
</dbReference>
<feature type="binding site" evidence="4">
    <location>
        <begin position="183"/>
        <end position="186"/>
    </location>
    <ligand>
        <name>ATP</name>
        <dbReference type="ChEBI" id="CHEBI:30616"/>
    </ligand>
</feature>
<dbReference type="AlphaFoldDB" id="A0A0M2SGD2"/>
<dbReference type="STRING" id="1432562.WN59_09200"/>
<feature type="binding site" evidence="4">
    <location>
        <position position="214"/>
    </location>
    <ligand>
        <name>ATP</name>
        <dbReference type="ChEBI" id="CHEBI:30616"/>
    </ligand>
</feature>
<dbReference type="HAMAP" id="MF_01928">
    <property type="entry name" value="PurK"/>
    <property type="match status" value="1"/>
</dbReference>
<dbReference type="Pfam" id="PF22660">
    <property type="entry name" value="RS_preATP-grasp-like"/>
    <property type="match status" value="1"/>
</dbReference>
<dbReference type="GO" id="GO:0006189">
    <property type="term" value="P:'de novo' IMP biosynthetic process"/>
    <property type="evidence" value="ECO:0007669"/>
    <property type="project" value="UniProtKB-UniRule"/>
</dbReference>
<dbReference type="GO" id="GO:0005524">
    <property type="term" value="F:ATP binding"/>
    <property type="evidence" value="ECO:0007669"/>
    <property type="project" value="UniProtKB-UniRule"/>
</dbReference>
<dbReference type="NCBIfam" id="NF004679">
    <property type="entry name" value="PRK06019.1-5"/>
    <property type="match status" value="1"/>
</dbReference>
<dbReference type="GO" id="GO:0046872">
    <property type="term" value="F:metal ion binding"/>
    <property type="evidence" value="ECO:0007669"/>
    <property type="project" value="InterPro"/>
</dbReference>
<feature type="binding site" evidence="4">
    <location>
        <position position="191"/>
    </location>
    <ligand>
        <name>ATP</name>
        <dbReference type="ChEBI" id="CHEBI:30616"/>
    </ligand>
</feature>
<evidence type="ECO:0000259" key="6">
    <source>
        <dbReference type="PROSITE" id="PS50975"/>
    </source>
</evidence>
<dbReference type="Gene3D" id="3.30.1490.20">
    <property type="entry name" value="ATP-grasp fold, A domain"/>
    <property type="match status" value="1"/>
</dbReference>
<dbReference type="PANTHER" id="PTHR11609">
    <property type="entry name" value="PURINE BIOSYNTHESIS PROTEIN 6/7, PUR6/7"/>
    <property type="match status" value="1"/>
</dbReference>
<evidence type="ECO:0000313" key="7">
    <source>
        <dbReference type="EMBL" id="KKK33784.1"/>
    </source>
</evidence>
<sequence>MTSIKLAPGATIGIIGGGQLGKMMAQSALRMGYKVAVLDPSADAPASATGHTFINAEFGDLESLKSLCEMSDVVTYEFENIDARILHTLVGDYHVPQGAETVLTLQNRETEKEAISASGAKIVPYEKVASAEDVRRFMDAHGAPVIVKTATGGYDGKGQYLLETAADIDRAGIPFDETAFVAEKYISLEREVSLTIARSVSGQVIYFPLQENLHKDQVLYRTIVPSRVDYTEKAQEEAAKIMDALHFVGAFTIEFFIDTDGTLYVNEIAPRPHNSGHYSIEACNISQFDAHILSILDHPMPKVHLHQNAVMMNLLGEDLDRLDNELFTHPDWHIHIYGKPARKPARKMGHVTVLTGNLENTLDALSRDFTKETK</sequence>
<dbReference type="Gene3D" id="3.40.50.20">
    <property type="match status" value="1"/>
</dbReference>
<dbReference type="Proteomes" id="UP000034287">
    <property type="component" value="Unassembled WGS sequence"/>
</dbReference>
<dbReference type="GO" id="GO:0034028">
    <property type="term" value="F:5-(carboxyamino)imidazole ribonucleotide synthase activity"/>
    <property type="evidence" value="ECO:0007669"/>
    <property type="project" value="UniProtKB-UniRule"/>
</dbReference>
<proteinExistence type="inferred from homology"/>
<dbReference type="InterPro" id="IPR011761">
    <property type="entry name" value="ATP-grasp"/>
</dbReference>
<dbReference type="SUPFAM" id="SSF52440">
    <property type="entry name" value="PreATP-grasp domain"/>
    <property type="match status" value="1"/>
</dbReference>
<dbReference type="InterPro" id="IPR016185">
    <property type="entry name" value="PreATP-grasp_dom_sf"/>
</dbReference>
<comment type="similarity">
    <text evidence="4 5">Belongs to the PurK/PurT family.</text>
</comment>
<dbReference type="SUPFAM" id="SSF51246">
    <property type="entry name" value="Rudiment single hybrid motif"/>
    <property type="match status" value="1"/>
</dbReference>
<evidence type="ECO:0000313" key="8">
    <source>
        <dbReference type="Proteomes" id="UP000034287"/>
    </source>
</evidence>
<dbReference type="UniPathway" id="UPA00074">
    <property type="reaction ID" value="UER00942"/>
</dbReference>
<dbReference type="PANTHER" id="PTHR11609:SF5">
    <property type="entry name" value="PHOSPHORIBOSYLAMINOIMIDAZOLE CARBOXYLASE"/>
    <property type="match status" value="1"/>
</dbReference>
<evidence type="ECO:0000256" key="1">
    <source>
        <dbReference type="ARBA" id="ARBA00022741"/>
    </source>
</evidence>
<name>A0A0M2SGD2_9STAP</name>
<dbReference type="Pfam" id="PF17769">
    <property type="entry name" value="PurK_C"/>
    <property type="match status" value="1"/>
</dbReference>
<dbReference type="GO" id="GO:0005829">
    <property type="term" value="C:cytosol"/>
    <property type="evidence" value="ECO:0007669"/>
    <property type="project" value="TreeGrafter"/>
</dbReference>
<keyword evidence="8" id="KW-1185">Reference proteome</keyword>
<organism evidence="7 8">
    <name type="scientific">Salinicoccus sediminis</name>
    <dbReference type="NCBI Taxonomy" id="1432562"/>
    <lineage>
        <taxon>Bacteria</taxon>
        <taxon>Bacillati</taxon>
        <taxon>Bacillota</taxon>
        <taxon>Bacilli</taxon>
        <taxon>Bacillales</taxon>
        <taxon>Staphylococcaceae</taxon>
        <taxon>Salinicoccus</taxon>
    </lineage>
</organism>
<keyword evidence="4 5" id="KW-0436">Ligase</keyword>
<dbReference type="EMBL" id="LAYZ01000024">
    <property type="protein sequence ID" value="KKK33784.1"/>
    <property type="molecule type" value="Genomic_DNA"/>
</dbReference>
<dbReference type="InterPro" id="IPR005875">
    <property type="entry name" value="PurK"/>
</dbReference>
<dbReference type="InterPro" id="IPR040686">
    <property type="entry name" value="PurK_C"/>
</dbReference>
<evidence type="ECO:0000256" key="4">
    <source>
        <dbReference type="HAMAP-Rule" id="MF_01928"/>
    </source>
</evidence>
<feature type="binding site" evidence="4">
    <location>
        <begin position="266"/>
        <end position="267"/>
    </location>
    <ligand>
        <name>ATP</name>
        <dbReference type="ChEBI" id="CHEBI:30616"/>
    </ligand>
</feature>
<keyword evidence="1 4" id="KW-0547">Nucleotide-binding</keyword>
<accession>A0A0M2SGD2</accession>
<comment type="subunit">
    <text evidence="4 5">Homodimer.</text>
</comment>
<keyword evidence="2 4" id="KW-0658">Purine biosynthesis</keyword>
<feature type="binding site" evidence="4">
    <location>
        <position position="108"/>
    </location>
    <ligand>
        <name>ATP</name>
        <dbReference type="ChEBI" id="CHEBI:30616"/>
    </ligand>
</feature>
<evidence type="ECO:0000256" key="2">
    <source>
        <dbReference type="ARBA" id="ARBA00022755"/>
    </source>
</evidence>
<dbReference type="Pfam" id="PF02222">
    <property type="entry name" value="ATP-grasp"/>
    <property type="match status" value="1"/>
</dbReference>
<dbReference type="RefSeq" id="WP_046516185.1">
    <property type="nucleotide sequence ID" value="NZ_LAYZ01000024.1"/>
</dbReference>
<dbReference type="PROSITE" id="PS50975">
    <property type="entry name" value="ATP_GRASP"/>
    <property type="match status" value="1"/>
</dbReference>
<dbReference type="Gene3D" id="3.30.470.20">
    <property type="entry name" value="ATP-grasp fold, B domain"/>
    <property type="match status" value="1"/>
</dbReference>
<comment type="function">
    <text evidence="5">Catalyzes the ATP-dependent conversion of 5-aminoimidazole ribonucleotide (AIR) and HCO(3)- to N5-carboxyaminoimidazole ribonucleotide (N5-CAIR).</text>
</comment>
<dbReference type="EC" id="6.3.4.18" evidence="4 5"/>
<feature type="binding site" evidence="4">
    <location>
        <begin position="153"/>
        <end position="159"/>
    </location>
    <ligand>
        <name>ATP</name>
        <dbReference type="ChEBI" id="CHEBI:30616"/>
    </ligand>
</feature>
<comment type="function">
    <text evidence="4">Catalyzes the ATP-dependent conversion of 5-aminoimidazole ribonucleotide (AIR) and HCO(3)(-) to N5-carboxyaminoimidazole ribonucleotide (N5-CAIR).</text>
</comment>
<dbReference type="InterPro" id="IPR003135">
    <property type="entry name" value="ATP-grasp_carboxylate-amine"/>
</dbReference>
<comment type="pathway">
    <text evidence="4 5">Purine metabolism; IMP biosynthesis via de novo pathway; 5-amino-1-(5-phospho-D-ribosyl)imidazole-4-carboxylate from 5-amino-1-(5-phospho-D-ribosyl)imidazole (N5-CAIR route): step 1/2.</text>
</comment>
<keyword evidence="3 4" id="KW-0067">ATP-binding</keyword>
<dbReference type="InterPro" id="IPR013815">
    <property type="entry name" value="ATP_grasp_subdomain_1"/>
</dbReference>
<comment type="caution">
    <text evidence="7">The sequence shown here is derived from an EMBL/GenBank/DDBJ whole genome shotgun (WGS) entry which is preliminary data.</text>
</comment>
<dbReference type="NCBIfam" id="TIGR01161">
    <property type="entry name" value="purK"/>
    <property type="match status" value="1"/>
</dbReference>
<comment type="catalytic activity">
    <reaction evidence="4 5">
        <text>5-amino-1-(5-phospho-beta-D-ribosyl)imidazole + hydrogencarbonate + ATP = 5-carboxyamino-1-(5-phospho-D-ribosyl)imidazole + ADP + phosphate + 2 H(+)</text>
        <dbReference type="Rhea" id="RHEA:19317"/>
        <dbReference type="ChEBI" id="CHEBI:15378"/>
        <dbReference type="ChEBI" id="CHEBI:17544"/>
        <dbReference type="ChEBI" id="CHEBI:30616"/>
        <dbReference type="ChEBI" id="CHEBI:43474"/>
        <dbReference type="ChEBI" id="CHEBI:58730"/>
        <dbReference type="ChEBI" id="CHEBI:137981"/>
        <dbReference type="ChEBI" id="CHEBI:456216"/>
        <dbReference type="EC" id="6.3.4.18"/>
    </reaction>
</comment>
<gene>
    <name evidence="4 5" type="primary">purK</name>
    <name evidence="7" type="ORF">WN59_09200</name>
</gene>
<reference evidence="7 8" key="1">
    <citation type="submission" date="2015-04" db="EMBL/GenBank/DDBJ databases">
        <title>Taxonomic description and genome sequence of Salinicoccus sediminis sp. nov., a novel hyper halotolerant bacterium isolated from marine sediment.</title>
        <authorList>
            <person name="Mathan Kumar R."/>
            <person name="Kaur G."/>
            <person name="Kumar N."/>
            <person name="Kumar A."/>
            <person name="Singh N.K."/>
            <person name="Kaur N."/>
            <person name="Mayilraj S."/>
        </authorList>
    </citation>
    <scope>NUCLEOTIDE SEQUENCE [LARGE SCALE GENOMIC DNA]</scope>
    <source>
        <strain evidence="7 8">SV-16</strain>
    </source>
</reference>
<feature type="domain" description="ATP-grasp" evidence="6">
    <location>
        <begin position="112"/>
        <end position="296"/>
    </location>
</feature>
<evidence type="ECO:0000256" key="5">
    <source>
        <dbReference type="RuleBase" id="RU361200"/>
    </source>
</evidence>
<dbReference type="GO" id="GO:0004638">
    <property type="term" value="F:phosphoribosylaminoimidazole carboxylase activity"/>
    <property type="evidence" value="ECO:0007669"/>
    <property type="project" value="InterPro"/>
</dbReference>
<dbReference type="NCBIfam" id="NF004675">
    <property type="entry name" value="PRK06019.1-1"/>
    <property type="match status" value="1"/>
</dbReference>
<feature type="binding site" evidence="4">
    <location>
        <position position="148"/>
    </location>
    <ligand>
        <name>ATP</name>
        <dbReference type="ChEBI" id="CHEBI:30616"/>
    </ligand>
</feature>
<dbReference type="PATRIC" id="fig|1432562.3.peg.1817"/>
<dbReference type="SUPFAM" id="SSF56059">
    <property type="entry name" value="Glutathione synthetase ATP-binding domain-like"/>
    <property type="match status" value="1"/>
</dbReference>
<dbReference type="InterPro" id="IPR011054">
    <property type="entry name" value="Rudment_hybrid_motif"/>
</dbReference>